<evidence type="ECO:0000313" key="8">
    <source>
        <dbReference type="EMBL" id="SDI73890.1"/>
    </source>
</evidence>
<dbReference type="RefSeq" id="WP_091586895.1">
    <property type="nucleotide sequence ID" value="NZ_FNDU01000011.1"/>
</dbReference>
<evidence type="ECO:0000313" key="9">
    <source>
        <dbReference type="Proteomes" id="UP000199017"/>
    </source>
</evidence>
<protein>
    <recommendedName>
        <fullName evidence="6">TVP38/TMEM64 family membrane protein</fullName>
    </recommendedName>
</protein>
<keyword evidence="4 6" id="KW-1133">Transmembrane helix</keyword>
<dbReference type="Proteomes" id="UP000199017">
    <property type="component" value="Unassembled WGS sequence"/>
</dbReference>
<sequence length="202" mass="22907">MKKAMIIAISYGIIIYIAFLYRGPLLAWLNQSTLTELPLMFFLAVLLGTIPVVPFTVFAGMMGMKYGLWIGSAINWTGAVGAAVVFFIVTRFFFIHQFQRYINRFDKVKKFDSMISRNAFTAVLFSRMLPIIPPTFINIYSGLSTMLFSTYFAATAIGQIPGMIAFAYLGNQLFSSLHAFVTGLSIYVGFLIIIILIYRWWY</sequence>
<accession>A0A1G8N2T7</accession>
<keyword evidence="5 6" id="KW-0472">Membrane</keyword>
<dbReference type="STRING" id="930129.SAMN05216352_11161"/>
<feature type="transmembrane region" description="Helical" evidence="6">
    <location>
        <begin position="115"/>
        <end position="136"/>
    </location>
</feature>
<evidence type="ECO:0000256" key="2">
    <source>
        <dbReference type="ARBA" id="ARBA00022475"/>
    </source>
</evidence>
<dbReference type="InterPro" id="IPR032816">
    <property type="entry name" value="VTT_dom"/>
</dbReference>
<dbReference type="EMBL" id="FNDU01000011">
    <property type="protein sequence ID" value="SDI73890.1"/>
    <property type="molecule type" value="Genomic_DNA"/>
</dbReference>
<keyword evidence="9" id="KW-1185">Reference proteome</keyword>
<dbReference type="PANTHER" id="PTHR12677:SF59">
    <property type="entry name" value="GOLGI APPARATUS MEMBRANE PROTEIN TVP38-RELATED"/>
    <property type="match status" value="1"/>
</dbReference>
<feature type="transmembrane region" description="Helical" evidence="6">
    <location>
        <begin position="73"/>
        <end position="94"/>
    </location>
</feature>
<keyword evidence="3 6" id="KW-0812">Transmembrane</keyword>
<dbReference type="OrthoDB" id="2381682at2"/>
<gene>
    <name evidence="8" type="ORF">SAMN05216352_11161</name>
</gene>
<evidence type="ECO:0000256" key="5">
    <source>
        <dbReference type="ARBA" id="ARBA00023136"/>
    </source>
</evidence>
<evidence type="ECO:0000256" key="1">
    <source>
        <dbReference type="ARBA" id="ARBA00004651"/>
    </source>
</evidence>
<evidence type="ECO:0000256" key="6">
    <source>
        <dbReference type="RuleBase" id="RU366058"/>
    </source>
</evidence>
<feature type="transmembrane region" description="Helical" evidence="6">
    <location>
        <begin position="177"/>
        <end position="201"/>
    </location>
</feature>
<proteinExistence type="inferred from homology"/>
<feature type="transmembrane region" description="Helical" evidence="6">
    <location>
        <begin position="41"/>
        <end position="61"/>
    </location>
</feature>
<dbReference type="Pfam" id="PF09335">
    <property type="entry name" value="VTT_dom"/>
    <property type="match status" value="1"/>
</dbReference>
<dbReference type="InterPro" id="IPR015414">
    <property type="entry name" value="TMEM64"/>
</dbReference>
<keyword evidence="2 6" id="KW-1003">Cell membrane</keyword>
<dbReference type="AlphaFoldDB" id="A0A1G8N2T7"/>
<comment type="similarity">
    <text evidence="6">Belongs to the TVP38/TMEM64 family.</text>
</comment>
<feature type="transmembrane region" description="Helical" evidence="6">
    <location>
        <begin position="148"/>
        <end position="170"/>
    </location>
</feature>
<evidence type="ECO:0000256" key="3">
    <source>
        <dbReference type="ARBA" id="ARBA00022692"/>
    </source>
</evidence>
<feature type="transmembrane region" description="Helical" evidence="6">
    <location>
        <begin position="6"/>
        <end position="29"/>
    </location>
</feature>
<reference evidence="8 9" key="1">
    <citation type="submission" date="2016-10" db="EMBL/GenBank/DDBJ databases">
        <authorList>
            <person name="de Groot N.N."/>
        </authorList>
    </citation>
    <scope>NUCLEOTIDE SEQUENCE [LARGE SCALE GENOMIC DNA]</scope>
    <source>
        <strain evidence="9">P4B,CCM 7963,CECT 7998,DSM 25260,IBRC-M 10614,KCTC 13821</strain>
    </source>
</reference>
<evidence type="ECO:0000256" key="4">
    <source>
        <dbReference type="ARBA" id="ARBA00022989"/>
    </source>
</evidence>
<comment type="subcellular location">
    <subcellularLocation>
        <location evidence="1 6">Cell membrane</location>
        <topology evidence="1 6">Multi-pass membrane protein</topology>
    </subcellularLocation>
</comment>
<name>A0A1G8N2T7_9BACI</name>
<feature type="domain" description="VTT" evidence="7">
    <location>
        <begin position="53"/>
        <end position="171"/>
    </location>
</feature>
<dbReference type="GO" id="GO:0005886">
    <property type="term" value="C:plasma membrane"/>
    <property type="evidence" value="ECO:0007669"/>
    <property type="project" value="UniProtKB-SubCell"/>
</dbReference>
<evidence type="ECO:0000259" key="7">
    <source>
        <dbReference type="Pfam" id="PF09335"/>
    </source>
</evidence>
<dbReference type="PANTHER" id="PTHR12677">
    <property type="entry name" value="GOLGI APPARATUS MEMBRANE PROTEIN TVP38-RELATED"/>
    <property type="match status" value="1"/>
</dbReference>
<organism evidence="8 9">
    <name type="scientific">Alteribacillus bidgolensis</name>
    <dbReference type="NCBI Taxonomy" id="930129"/>
    <lineage>
        <taxon>Bacteria</taxon>
        <taxon>Bacillati</taxon>
        <taxon>Bacillota</taxon>
        <taxon>Bacilli</taxon>
        <taxon>Bacillales</taxon>
        <taxon>Bacillaceae</taxon>
        <taxon>Alteribacillus</taxon>
    </lineage>
</organism>